<dbReference type="Pfam" id="PF00001">
    <property type="entry name" value="7tm_1"/>
    <property type="match status" value="1"/>
</dbReference>
<evidence type="ECO:0000256" key="2">
    <source>
        <dbReference type="ARBA" id="ARBA00010663"/>
    </source>
</evidence>
<protein>
    <recommendedName>
        <fullName evidence="10">G-protein coupled receptors family 1 profile domain-containing protein</fullName>
    </recommendedName>
</protein>
<evidence type="ECO:0000256" key="4">
    <source>
        <dbReference type="ARBA" id="ARBA00022989"/>
    </source>
</evidence>
<dbReference type="PANTHER" id="PTHR24243:SF107">
    <property type="entry name" value="NEUROPEPTIDES CAPA RECEPTOR"/>
    <property type="match status" value="1"/>
</dbReference>
<feature type="domain" description="G-protein coupled receptors family 1 profile" evidence="10">
    <location>
        <begin position="46"/>
        <end position="84"/>
    </location>
</feature>
<evidence type="ECO:0000256" key="8">
    <source>
        <dbReference type="ARBA" id="ARBA00023224"/>
    </source>
</evidence>
<keyword evidence="8" id="KW-0807">Transducer</keyword>
<dbReference type="Proteomes" id="UP000075884">
    <property type="component" value="Unassembled WGS sequence"/>
</dbReference>
<dbReference type="VEuPathDB" id="VectorBase:ADIR002801"/>
<comment type="similarity">
    <text evidence="2">Belongs to the G-protein coupled receptor 1 family.</text>
</comment>
<evidence type="ECO:0000256" key="3">
    <source>
        <dbReference type="ARBA" id="ARBA00022692"/>
    </source>
</evidence>
<dbReference type="PANTHER" id="PTHR24243">
    <property type="entry name" value="G-PROTEIN COUPLED RECEPTOR"/>
    <property type="match status" value="1"/>
</dbReference>
<dbReference type="Gene3D" id="1.20.1070.10">
    <property type="entry name" value="Rhodopsin 7-helix transmembrane proteins"/>
    <property type="match status" value="1"/>
</dbReference>
<evidence type="ECO:0000256" key="9">
    <source>
        <dbReference type="SAM" id="Phobius"/>
    </source>
</evidence>
<reference evidence="12" key="1">
    <citation type="submission" date="2013-03" db="EMBL/GenBank/DDBJ databases">
        <title>The Genome Sequence of Anopheles dirus WRAIR2.</title>
        <authorList>
            <consortium name="The Broad Institute Genomics Platform"/>
            <person name="Neafsey D.E."/>
            <person name="Walton C."/>
            <person name="Walker B."/>
            <person name="Young S.K."/>
            <person name="Zeng Q."/>
            <person name="Gargeya S."/>
            <person name="Fitzgerald M."/>
            <person name="Haas B."/>
            <person name="Abouelleil A."/>
            <person name="Allen A.W."/>
            <person name="Alvarado L."/>
            <person name="Arachchi H.M."/>
            <person name="Berlin A.M."/>
            <person name="Chapman S.B."/>
            <person name="Gainer-Dewar J."/>
            <person name="Goldberg J."/>
            <person name="Griggs A."/>
            <person name="Gujja S."/>
            <person name="Hansen M."/>
            <person name="Howarth C."/>
            <person name="Imamovic A."/>
            <person name="Ireland A."/>
            <person name="Larimer J."/>
            <person name="McCowan C."/>
            <person name="Murphy C."/>
            <person name="Pearson M."/>
            <person name="Poon T.W."/>
            <person name="Priest M."/>
            <person name="Roberts A."/>
            <person name="Saif S."/>
            <person name="Shea T."/>
            <person name="Sisk P."/>
            <person name="Sykes S."/>
            <person name="Wortman J."/>
            <person name="Nusbaum C."/>
            <person name="Birren B."/>
        </authorList>
    </citation>
    <scope>NUCLEOTIDE SEQUENCE [LARGE SCALE GENOMIC DNA]</scope>
    <source>
        <strain evidence="12">WRAIR2</strain>
    </source>
</reference>
<keyword evidence="12" id="KW-1185">Reference proteome</keyword>
<keyword evidence="5" id="KW-0297">G-protein coupled receptor</keyword>
<feature type="transmembrane region" description="Helical" evidence="9">
    <location>
        <begin position="32"/>
        <end position="54"/>
    </location>
</feature>
<accession>A0A182N582</accession>
<keyword evidence="4 9" id="KW-1133">Transmembrane helix</keyword>
<dbReference type="PRINTS" id="PR00237">
    <property type="entry name" value="GPCRRHODOPSN"/>
</dbReference>
<proteinExistence type="inferred from homology"/>
<dbReference type="SUPFAM" id="SSF81321">
    <property type="entry name" value="Family A G protein-coupled receptor-like"/>
    <property type="match status" value="1"/>
</dbReference>
<organism evidence="11 12">
    <name type="scientific">Anopheles dirus</name>
    <dbReference type="NCBI Taxonomy" id="7168"/>
    <lineage>
        <taxon>Eukaryota</taxon>
        <taxon>Metazoa</taxon>
        <taxon>Ecdysozoa</taxon>
        <taxon>Arthropoda</taxon>
        <taxon>Hexapoda</taxon>
        <taxon>Insecta</taxon>
        <taxon>Pterygota</taxon>
        <taxon>Neoptera</taxon>
        <taxon>Endopterygota</taxon>
        <taxon>Diptera</taxon>
        <taxon>Nematocera</taxon>
        <taxon>Culicoidea</taxon>
        <taxon>Culicidae</taxon>
        <taxon>Anophelinae</taxon>
        <taxon>Anopheles</taxon>
    </lineage>
</organism>
<evidence type="ECO:0000313" key="11">
    <source>
        <dbReference type="EnsemblMetazoa" id="ADIR002801-PA"/>
    </source>
</evidence>
<name>A0A182N582_9DIPT</name>
<dbReference type="EnsemblMetazoa" id="ADIR002801-RA">
    <property type="protein sequence ID" value="ADIR002801-PA"/>
    <property type="gene ID" value="ADIR002801"/>
</dbReference>
<dbReference type="GO" id="GO:0005886">
    <property type="term" value="C:plasma membrane"/>
    <property type="evidence" value="ECO:0007669"/>
    <property type="project" value="TreeGrafter"/>
</dbReference>
<dbReference type="InterPro" id="IPR017452">
    <property type="entry name" value="GPCR_Rhodpsn_7TM"/>
</dbReference>
<dbReference type="PROSITE" id="PS50262">
    <property type="entry name" value="G_PROTEIN_RECEP_F1_2"/>
    <property type="match status" value="1"/>
</dbReference>
<dbReference type="STRING" id="7168.A0A182N582"/>
<dbReference type="AlphaFoldDB" id="A0A182N582"/>
<reference evidence="11" key="2">
    <citation type="submission" date="2020-05" db="UniProtKB">
        <authorList>
            <consortium name="EnsemblMetazoa"/>
        </authorList>
    </citation>
    <scope>IDENTIFICATION</scope>
    <source>
        <strain evidence="11">WRAIR2</strain>
    </source>
</reference>
<keyword evidence="3 9" id="KW-0812">Transmembrane</keyword>
<sequence>MLLTVDSVIEATSNAQRRTETHVNLGPLTGGVTILFVGILVTGVIGNLIVCLVIVRHPSMRTATNYYLFSLAVSDLIFLLLGKL</sequence>
<keyword evidence="7" id="KW-0675">Receptor</keyword>
<comment type="subcellular location">
    <subcellularLocation>
        <location evidence="1">Membrane</location>
        <topology evidence="1">Multi-pass membrane protein</topology>
    </subcellularLocation>
</comment>
<feature type="transmembrane region" description="Helical" evidence="9">
    <location>
        <begin position="66"/>
        <end position="82"/>
    </location>
</feature>
<evidence type="ECO:0000256" key="1">
    <source>
        <dbReference type="ARBA" id="ARBA00004141"/>
    </source>
</evidence>
<evidence type="ECO:0000256" key="5">
    <source>
        <dbReference type="ARBA" id="ARBA00023040"/>
    </source>
</evidence>
<evidence type="ECO:0000259" key="10">
    <source>
        <dbReference type="PROSITE" id="PS50262"/>
    </source>
</evidence>
<dbReference type="InterPro" id="IPR000276">
    <property type="entry name" value="GPCR_Rhodpsn"/>
</dbReference>
<keyword evidence="6 9" id="KW-0472">Membrane</keyword>
<evidence type="ECO:0000256" key="7">
    <source>
        <dbReference type="ARBA" id="ARBA00023170"/>
    </source>
</evidence>
<dbReference type="GO" id="GO:0008188">
    <property type="term" value="F:neuropeptide receptor activity"/>
    <property type="evidence" value="ECO:0007669"/>
    <property type="project" value="TreeGrafter"/>
</dbReference>
<evidence type="ECO:0000313" key="12">
    <source>
        <dbReference type="Proteomes" id="UP000075884"/>
    </source>
</evidence>
<evidence type="ECO:0000256" key="6">
    <source>
        <dbReference type="ARBA" id="ARBA00023136"/>
    </source>
</evidence>